<proteinExistence type="predicted"/>
<name>A0A5A8CFS6_CAFRO</name>
<reference evidence="2 3" key="1">
    <citation type="submission" date="2019-07" db="EMBL/GenBank/DDBJ databases">
        <title>Genomes of Cafeteria roenbergensis.</title>
        <authorList>
            <person name="Fischer M.G."/>
            <person name="Hackl T."/>
            <person name="Roman M."/>
        </authorList>
    </citation>
    <scope>NUCLEOTIDE SEQUENCE [LARGE SCALE GENOMIC DNA]</scope>
    <source>
        <strain evidence="2 3">BVI</strain>
    </source>
</reference>
<evidence type="ECO:0000313" key="2">
    <source>
        <dbReference type="EMBL" id="KAA0151598.1"/>
    </source>
</evidence>
<dbReference type="EMBL" id="VLTN01000026">
    <property type="protein sequence ID" value="KAA0151598.1"/>
    <property type="molecule type" value="Genomic_DNA"/>
</dbReference>
<keyword evidence="3" id="KW-1185">Reference proteome</keyword>
<evidence type="ECO:0000313" key="3">
    <source>
        <dbReference type="Proteomes" id="UP000323011"/>
    </source>
</evidence>
<protein>
    <submittedName>
        <fullName evidence="2">Uncharacterized protein</fullName>
    </submittedName>
</protein>
<keyword evidence="1" id="KW-0812">Transmembrane</keyword>
<keyword evidence="1" id="KW-1133">Transmembrane helix</keyword>
<accession>A0A5A8CFS6</accession>
<keyword evidence="1" id="KW-0472">Membrane</keyword>
<dbReference type="Proteomes" id="UP000323011">
    <property type="component" value="Unassembled WGS sequence"/>
</dbReference>
<evidence type="ECO:0000256" key="1">
    <source>
        <dbReference type="SAM" id="Phobius"/>
    </source>
</evidence>
<gene>
    <name evidence="2" type="ORF">FNF29_04522</name>
</gene>
<dbReference type="AlphaFoldDB" id="A0A5A8CFS6"/>
<comment type="caution">
    <text evidence="2">The sequence shown here is derived from an EMBL/GenBank/DDBJ whole genome shotgun (WGS) entry which is preliminary data.</text>
</comment>
<sequence length="97" mass="10570">MAQTPVRALPVFLASATAVSVFLFAVRPRIAQRQLEAVRAAETVEEIVIAPSQSNPMKASIAAEVANPKRRFLYPAASFAEMSGGRNEGVNDPRFRR</sequence>
<organism evidence="2 3">
    <name type="scientific">Cafeteria roenbergensis</name>
    <name type="common">Marine flagellate</name>
    <dbReference type="NCBI Taxonomy" id="33653"/>
    <lineage>
        <taxon>Eukaryota</taxon>
        <taxon>Sar</taxon>
        <taxon>Stramenopiles</taxon>
        <taxon>Bigyra</taxon>
        <taxon>Opalozoa</taxon>
        <taxon>Bicosoecida</taxon>
        <taxon>Cafeteriaceae</taxon>
        <taxon>Cafeteria</taxon>
    </lineage>
</organism>
<feature type="transmembrane region" description="Helical" evidence="1">
    <location>
        <begin position="6"/>
        <end position="26"/>
    </location>
</feature>